<protein>
    <submittedName>
        <fullName evidence="1">15664_t:CDS:1</fullName>
    </submittedName>
</protein>
<evidence type="ECO:0000313" key="2">
    <source>
        <dbReference type="Proteomes" id="UP000789920"/>
    </source>
</evidence>
<keyword evidence="2" id="KW-1185">Reference proteome</keyword>
<name>A0ACA9RK88_9GLOM</name>
<sequence length="81" mass="9205">MQDESTQVIQNIVPIKFMKIKSFTLSLIDEPRSLTPPPLPPKPFALIGGLLRYSRKHSINVPEIKNLWSDQSNMLTISSRT</sequence>
<reference evidence="1" key="1">
    <citation type="submission" date="2021-06" db="EMBL/GenBank/DDBJ databases">
        <authorList>
            <person name="Kallberg Y."/>
            <person name="Tangrot J."/>
            <person name="Rosling A."/>
        </authorList>
    </citation>
    <scope>NUCLEOTIDE SEQUENCE</scope>
    <source>
        <strain evidence="1">MA461A</strain>
    </source>
</reference>
<comment type="caution">
    <text evidence="1">The sequence shown here is derived from an EMBL/GenBank/DDBJ whole genome shotgun (WGS) entry which is preliminary data.</text>
</comment>
<organism evidence="1 2">
    <name type="scientific">Racocetra persica</name>
    <dbReference type="NCBI Taxonomy" id="160502"/>
    <lineage>
        <taxon>Eukaryota</taxon>
        <taxon>Fungi</taxon>
        <taxon>Fungi incertae sedis</taxon>
        <taxon>Mucoromycota</taxon>
        <taxon>Glomeromycotina</taxon>
        <taxon>Glomeromycetes</taxon>
        <taxon>Diversisporales</taxon>
        <taxon>Gigasporaceae</taxon>
        <taxon>Racocetra</taxon>
    </lineage>
</organism>
<feature type="non-terminal residue" evidence="1">
    <location>
        <position position="81"/>
    </location>
</feature>
<dbReference type="Proteomes" id="UP000789920">
    <property type="component" value="Unassembled WGS sequence"/>
</dbReference>
<gene>
    <name evidence="1" type="ORF">RPERSI_LOCUS20262</name>
</gene>
<evidence type="ECO:0000313" key="1">
    <source>
        <dbReference type="EMBL" id="CAG8796985.1"/>
    </source>
</evidence>
<dbReference type="EMBL" id="CAJVQC010056892">
    <property type="protein sequence ID" value="CAG8796985.1"/>
    <property type="molecule type" value="Genomic_DNA"/>
</dbReference>
<accession>A0ACA9RK88</accession>
<proteinExistence type="predicted"/>